<evidence type="ECO:0008006" key="6">
    <source>
        <dbReference type="Google" id="ProtNLM"/>
    </source>
</evidence>
<dbReference type="VEuPathDB" id="FungiDB:Z517_03646"/>
<dbReference type="PRINTS" id="PR00081">
    <property type="entry name" value="GDHRDH"/>
</dbReference>
<dbReference type="SUPFAM" id="SSF51735">
    <property type="entry name" value="NAD(P)-binding Rossmann-fold domains"/>
    <property type="match status" value="1"/>
</dbReference>
<dbReference type="InterPro" id="IPR036291">
    <property type="entry name" value="NAD(P)-bd_dom_sf"/>
</dbReference>
<dbReference type="EMBL" id="KN846970">
    <property type="protein sequence ID" value="KIW84396.1"/>
    <property type="molecule type" value="Genomic_DNA"/>
</dbReference>
<dbReference type="STRING" id="1442368.A0A0D2E2X1"/>
<keyword evidence="5" id="KW-1185">Reference proteome</keyword>
<evidence type="ECO:0000256" key="2">
    <source>
        <dbReference type="ARBA" id="ARBA00022857"/>
    </source>
</evidence>
<feature type="region of interest" description="Disordered" evidence="3">
    <location>
        <begin position="262"/>
        <end position="286"/>
    </location>
</feature>
<dbReference type="GeneID" id="25303136"/>
<proteinExistence type="inferred from homology"/>
<sequence length="286" mass="30492">MVVAIVTGASRGIGRAVALQLADDGMDVAVNDIKAQAQELEAVKSEVEAKGRRSICLFADVSNEREVHEMVQKTASELGELNVMVANAGIIVPKPLLEVSVEEWDRVLAVNVRGVLLCYREAAKQMIKQGKGGKILGACSTAGFKATGNAGAYSTSKWAVRGLTQLAAGEFAPYDINVNAYAPGPVDTPMWKAIGASLSQRHGIDPEVAFQKSVEARAVLKRSQTPEDIANLVSFLASPKARNITGQTVLCDGASAPSIREEVVVSEKEEEEEKRKRTKANAFAGQ</sequence>
<dbReference type="AlphaFoldDB" id="A0A0D2E2X1"/>
<dbReference type="PROSITE" id="PS00061">
    <property type="entry name" value="ADH_SHORT"/>
    <property type="match status" value="1"/>
</dbReference>
<dbReference type="InterPro" id="IPR002347">
    <property type="entry name" value="SDR_fam"/>
</dbReference>
<accession>A0A0D2E2X1</accession>
<dbReference type="PANTHER" id="PTHR42760:SF121">
    <property type="entry name" value="3-OXOACYL-(ACYL-CARRIER-PROTEIN) REDUCTASE"/>
    <property type="match status" value="1"/>
</dbReference>
<dbReference type="PRINTS" id="PR00080">
    <property type="entry name" value="SDRFAMILY"/>
</dbReference>
<dbReference type="GO" id="GO:0006633">
    <property type="term" value="P:fatty acid biosynthetic process"/>
    <property type="evidence" value="ECO:0007669"/>
    <property type="project" value="TreeGrafter"/>
</dbReference>
<evidence type="ECO:0000256" key="3">
    <source>
        <dbReference type="SAM" id="MobiDB-lite"/>
    </source>
</evidence>
<dbReference type="HOGENOM" id="CLU_010194_1_0_1"/>
<protein>
    <recommendedName>
        <fullName evidence="6">Diacetyl reductase [(S)-acetoin forming]</fullName>
    </recommendedName>
</protein>
<comment type="similarity">
    <text evidence="1">Belongs to the short-chain dehydrogenases/reductases (SDR) family.</text>
</comment>
<gene>
    <name evidence="4" type="ORF">Z517_03646</name>
</gene>
<organism evidence="4 5">
    <name type="scientific">Fonsecaea pedrosoi CBS 271.37</name>
    <dbReference type="NCBI Taxonomy" id="1442368"/>
    <lineage>
        <taxon>Eukaryota</taxon>
        <taxon>Fungi</taxon>
        <taxon>Dikarya</taxon>
        <taxon>Ascomycota</taxon>
        <taxon>Pezizomycotina</taxon>
        <taxon>Eurotiomycetes</taxon>
        <taxon>Chaetothyriomycetidae</taxon>
        <taxon>Chaetothyriales</taxon>
        <taxon>Herpotrichiellaceae</taxon>
        <taxon>Fonsecaea</taxon>
    </lineage>
</organism>
<dbReference type="FunFam" id="3.40.50.720:FF:000084">
    <property type="entry name" value="Short-chain dehydrogenase reductase"/>
    <property type="match status" value="1"/>
</dbReference>
<keyword evidence="2" id="KW-0521">NADP</keyword>
<dbReference type="Proteomes" id="UP000053029">
    <property type="component" value="Unassembled WGS sequence"/>
</dbReference>
<dbReference type="GO" id="GO:0048038">
    <property type="term" value="F:quinone binding"/>
    <property type="evidence" value="ECO:0007669"/>
    <property type="project" value="TreeGrafter"/>
</dbReference>
<evidence type="ECO:0000313" key="4">
    <source>
        <dbReference type="EMBL" id="KIW84396.1"/>
    </source>
</evidence>
<dbReference type="RefSeq" id="XP_013288204.1">
    <property type="nucleotide sequence ID" value="XM_013432750.1"/>
</dbReference>
<evidence type="ECO:0000256" key="1">
    <source>
        <dbReference type="ARBA" id="ARBA00006484"/>
    </source>
</evidence>
<dbReference type="PANTHER" id="PTHR42760">
    <property type="entry name" value="SHORT-CHAIN DEHYDROGENASES/REDUCTASES FAMILY MEMBER"/>
    <property type="match status" value="1"/>
</dbReference>
<dbReference type="Gene3D" id="3.40.50.720">
    <property type="entry name" value="NAD(P)-binding Rossmann-like Domain"/>
    <property type="match status" value="1"/>
</dbReference>
<reference evidence="4 5" key="1">
    <citation type="submission" date="2015-01" db="EMBL/GenBank/DDBJ databases">
        <title>The Genome Sequence of Fonsecaea pedrosoi CBS 271.37.</title>
        <authorList>
            <consortium name="The Broad Institute Genomics Platform"/>
            <person name="Cuomo C."/>
            <person name="de Hoog S."/>
            <person name="Gorbushina A."/>
            <person name="Stielow B."/>
            <person name="Teixiera M."/>
            <person name="Abouelleil A."/>
            <person name="Chapman S.B."/>
            <person name="Priest M."/>
            <person name="Young S.K."/>
            <person name="Wortman J."/>
            <person name="Nusbaum C."/>
            <person name="Birren B."/>
        </authorList>
    </citation>
    <scope>NUCLEOTIDE SEQUENCE [LARGE SCALE GENOMIC DNA]</scope>
    <source>
        <strain evidence="4 5">CBS 271.37</strain>
    </source>
</reference>
<dbReference type="Pfam" id="PF13561">
    <property type="entry name" value="adh_short_C2"/>
    <property type="match status" value="1"/>
</dbReference>
<dbReference type="InterPro" id="IPR020904">
    <property type="entry name" value="Sc_DH/Rdtase_CS"/>
</dbReference>
<dbReference type="GO" id="GO:0016616">
    <property type="term" value="F:oxidoreductase activity, acting on the CH-OH group of donors, NAD or NADP as acceptor"/>
    <property type="evidence" value="ECO:0007669"/>
    <property type="project" value="TreeGrafter"/>
</dbReference>
<evidence type="ECO:0000313" key="5">
    <source>
        <dbReference type="Proteomes" id="UP000053029"/>
    </source>
</evidence>
<name>A0A0D2E2X1_9EURO</name>
<dbReference type="OrthoDB" id="498125at2759"/>